<protein>
    <recommendedName>
        <fullName evidence="4">Glycosyltransferase subfamily 4-like N-terminal domain-containing protein</fullName>
    </recommendedName>
</protein>
<evidence type="ECO:0000313" key="3">
    <source>
        <dbReference type="Proteomes" id="UP001500305"/>
    </source>
</evidence>
<dbReference type="EMBL" id="BAAATR010000015">
    <property type="protein sequence ID" value="GAA2250309.1"/>
    <property type="molecule type" value="Genomic_DNA"/>
</dbReference>
<feature type="region of interest" description="Disordered" evidence="1">
    <location>
        <begin position="59"/>
        <end position="82"/>
    </location>
</feature>
<accession>A0ABN3E7C1</accession>
<comment type="caution">
    <text evidence="2">The sequence shown here is derived from an EMBL/GenBank/DDBJ whole genome shotgun (WGS) entry which is preliminary data.</text>
</comment>
<gene>
    <name evidence="2" type="ORF">GCM10010430_36360</name>
</gene>
<feature type="compositionally biased region" description="Basic and acidic residues" evidence="1">
    <location>
        <begin position="65"/>
        <end position="82"/>
    </location>
</feature>
<evidence type="ECO:0000313" key="2">
    <source>
        <dbReference type="EMBL" id="GAA2250309.1"/>
    </source>
</evidence>
<proteinExistence type="predicted"/>
<sequence>MRSALRIVRVANFVTPVSGGLRTALKHLGAGYLAAGHQPVLVVPGARHSDEWTDHGRVITLPGPAHRDRPVASDDRAVRGPR</sequence>
<name>A0ABN3E7C1_9ACTN</name>
<dbReference type="Proteomes" id="UP001500305">
    <property type="component" value="Unassembled WGS sequence"/>
</dbReference>
<reference evidence="2 3" key="1">
    <citation type="journal article" date="2019" name="Int. J. Syst. Evol. Microbiol.">
        <title>The Global Catalogue of Microorganisms (GCM) 10K type strain sequencing project: providing services to taxonomists for standard genome sequencing and annotation.</title>
        <authorList>
            <consortium name="The Broad Institute Genomics Platform"/>
            <consortium name="The Broad Institute Genome Sequencing Center for Infectious Disease"/>
            <person name="Wu L."/>
            <person name="Ma J."/>
        </authorList>
    </citation>
    <scope>NUCLEOTIDE SEQUENCE [LARGE SCALE GENOMIC DNA]</scope>
    <source>
        <strain evidence="2 3">JCM 7356</strain>
    </source>
</reference>
<dbReference type="RefSeq" id="WP_425557651.1">
    <property type="nucleotide sequence ID" value="NZ_BAAATR010000015.1"/>
</dbReference>
<evidence type="ECO:0000256" key="1">
    <source>
        <dbReference type="SAM" id="MobiDB-lite"/>
    </source>
</evidence>
<evidence type="ECO:0008006" key="4">
    <source>
        <dbReference type="Google" id="ProtNLM"/>
    </source>
</evidence>
<keyword evidence="3" id="KW-1185">Reference proteome</keyword>
<organism evidence="2 3">
    <name type="scientific">Kitasatospora cystarginea</name>
    <dbReference type="NCBI Taxonomy" id="58350"/>
    <lineage>
        <taxon>Bacteria</taxon>
        <taxon>Bacillati</taxon>
        <taxon>Actinomycetota</taxon>
        <taxon>Actinomycetes</taxon>
        <taxon>Kitasatosporales</taxon>
        <taxon>Streptomycetaceae</taxon>
        <taxon>Kitasatospora</taxon>
    </lineage>
</organism>